<name>A0ABN9SMW3_9DINO</name>
<sequence length="137" mass="15626">MNREVSAWEKMRMMRDMLKVPGFTHVLILDGDAVMNHMRRDTMAEMARLLEQESTPSRSRQILLINEDYRGGDGPDGKGTGLNTGMMFAKNTDFTRQLFADMARANQLGPAWSGPGPWCGTNEQACLESWQSWKKRR</sequence>
<dbReference type="Pfam" id="PF03407">
    <property type="entry name" value="Nucleotid_trans"/>
    <property type="match status" value="1"/>
</dbReference>
<keyword evidence="3" id="KW-1185">Reference proteome</keyword>
<evidence type="ECO:0000313" key="2">
    <source>
        <dbReference type="EMBL" id="CAK0833146.1"/>
    </source>
</evidence>
<reference evidence="2" key="1">
    <citation type="submission" date="2023-10" db="EMBL/GenBank/DDBJ databases">
        <authorList>
            <person name="Chen Y."/>
            <person name="Shah S."/>
            <person name="Dougan E. K."/>
            <person name="Thang M."/>
            <person name="Chan C."/>
        </authorList>
    </citation>
    <scope>NUCLEOTIDE SEQUENCE [LARGE SCALE GENOMIC DNA]</scope>
</reference>
<comment type="caution">
    <text evidence="2">The sequence shown here is derived from an EMBL/GenBank/DDBJ whole genome shotgun (WGS) entry which is preliminary data.</text>
</comment>
<dbReference type="EMBL" id="CAUYUJ010012046">
    <property type="protein sequence ID" value="CAK0833146.1"/>
    <property type="molecule type" value="Genomic_DNA"/>
</dbReference>
<gene>
    <name evidence="2" type="ORF">PCOR1329_LOCUS30931</name>
</gene>
<feature type="domain" description="Nucleotide-diphospho-sugar transferase" evidence="1">
    <location>
        <begin position="7"/>
        <end position="112"/>
    </location>
</feature>
<evidence type="ECO:0000313" key="3">
    <source>
        <dbReference type="Proteomes" id="UP001189429"/>
    </source>
</evidence>
<accession>A0ABN9SMW3</accession>
<proteinExistence type="predicted"/>
<dbReference type="InterPro" id="IPR005069">
    <property type="entry name" value="Nucl-diP-sugar_transferase"/>
</dbReference>
<feature type="non-terminal residue" evidence="2">
    <location>
        <position position="137"/>
    </location>
</feature>
<protein>
    <recommendedName>
        <fullName evidence="1">Nucleotide-diphospho-sugar transferase domain-containing protein</fullName>
    </recommendedName>
</protein>
<dbReference type="Proteomes" id="UP001189429">
    <property type="component" value="Unassembled WGS sequence"/>
</dbReference>
<evidence type="ECO:0000259" key="1">
    <source>
        <dbReference type="Pfam" id="PF03407"/>
    </source>
</evidence>
<organism evidence="2 3">
    <name type="scientific">Prorocentrum cordatum</name>
    <dbReference type="NCBI Taxonomy" id="2364126"/>
    <lineage>
        <taxon>Eukaryota</taxon>
        <taxon>Sar</taxon>
        <taxon>Alveolata</taxon>
        <taxon>Dinophyceae</taxon>
        <taxon>Prorocentrales</taxon>
        <taxon>Prorocentraceae</taxon>
        <taxon>Prorocentrum</taxon>
    </lineage>
</organism>